<dbReference type="InterPro" id="IPR027417">
    <property type="entry name" value="P-loop_NTPase"/>
</dbReference>
<evidence type="ECO:0000313" key="3">
    <source>
        <dbReference type="Proteomes" id="UP000501063"/>
    </source>
</evidence>
<dbReference type="KEGG" id="pnt:G5B91_25695"/>
<dbReference type="PANTHER" id="PTHR30050">
    <property type="entry name" value="CHROMOSOMAL REPLICATION INITIATOR PROTEIN DNAA"/>
    <property type="match status" value="1"/>
</dbReference>
<dbReference type="RefSeq" id="WP_024762912.1">
    <property type="nucleotide sequence ID" value="NZ_CP049140.1"/>
</dbReference>
<keyword evidence="2" id="KW-0067">ATP-binding</keyword>
<dbReference type="Pfam" id="PF01695">
    <property type="entry name" value="IstB_IS21"/>
    <property type="match status" value="1"/>
</dbReference>
<gene>
    <name evidence="2" type="ORF">G5B91_25695</name>
</gene>
<dbReference type="EMBL" id="CP049140">
    <property type="protein sequence ID" value="QIE89473.1"/>
    <property type="molecule type" value="Genomic_DNA"/>
</dbReference>
<keyword evidence="2" id="KW-0547">Nucleotide-binding</keyword>
<proteinExistence type="predicted"/>
<dbReference type="Proteomes" id="UP000501063">
    <property type="component" value="Chromosome"/>
</dbReference>
<accession>A0A6G6J2R7</accession>
<dbReference type="GO" id="GO:0005524">
    <property type="term" value="F:ATP binding"/>
    <property type="evidence" value="ECO:0007669"/>
    <property type="project" value="UniProtKB-KW"/>
</dbReference>
<dbReference type="GO" id="GO:0006260">
    <property type="term" value="P:DNA replication"/>
    <property type="evidence" value="ECO:0007669"/>
    <property type="project" value="TreeGrafter"/>
</dbReference>
<dbReference type="SUPFAM" id="SSF52540">
    <property type="entry name" value="P-loop containing nucleoside triphosphate hydrolases"/>
    <property type="match status" value="1"/>
</dbReference>
<dbReference type="Gene3D" id="3.40.50.300">
    <property type="entry name" value="P-loop containing nucleotide triphosphate hydrolases"/>
    <property type="match status" value="1"/>
</dbReference>
<dbReference type="InterPro" id="IPR003593">
    <property type="entry name" value="AAA+_ATPase"/>
</dbReference>
<dbReference type="CDD" id="cd00009">
    <property type="entry name" value="AAA"/>
    <property type="match status" value="1"/>
</dbReference>
<name>A0A6G6J2R7_PSENT</name>
<protein>
    <submittedName>
        <fullName evidence="2">ATP-binding protein</fullName>
    </submittedName>
</protein>
<dbReference type="InterPro" id="IPR002611">
    <property type="entry name" value="IstB_ATP-bd"/>
</dbReference>
<feature type="domain" description="AAA+ ATPase" evidence="1">
    <location>
        <begin position="126"/>
        <end position="260"/>
    </location>
</feature>
<dbReference type="PANTHER" id="PTHR30050:SF4">
    <property type="entry name" value="ATP-BINDING PROTEIN RV3427C IN INSERTION SEQUENCE-RELATED"/>
    <property type="match status" value="1"/>
</dbReference>
<dbReference type="SMART" id="SM00382">
    <property type="entry name" value="AAA"/>
    <property type="match status" value="1"/>
</dbReference>
<organism evidence="2 3">
    <name type="scientific">Pseudomonas nitroreducens</name>
    <dbReference type="NCBI Taxonomy" id="46680"/>
    <lineage>
        <taxon>Bacteria</taxon>
        <taxon>Pseudomonadati</taxon>
        <taxon>Pseudomonadota</taxon>
        <taxon>Gammaproteobacteria</taxon>
        <taxon>Pseudomonadales</taxon>
        <taxon>Pseudomonadaceae</taxon>
        <taxon>Pseudomonas</taxon>
    </lineage>
</organism>
<reference evidence="2 3" key="1">
    <citation type="submission" date="2020-02" db="EMBL/GenBank/DDBJ databases">
        <title>Integrative conjugative elements (ICEs) and plasmids drive adaptation of Pseudomonas nitroreducens strain HBP1 to wastewater environment.</title>
        <authorList>
            <person name="Sentchilo V."/>
            <person name="Carraro N."/>
            <person name="Bertelli C."/>
            <person name="van der Meer J.R."/>
        </authorList>
    </citation>
    <scope>NUCLEOTIDE SEQUENCE [LARGE SCALE GENOMIC DNA]</scope>
    <source>
        <strain evidence="2 3">HBP1</strain>
    </source>
</reference>
<evidence type="ECO:0000259" key="1">
    <source>
        <dbReference type="SMART" id="SM00382"/>
    </source>
</evidence>
<dbReference type="AlphaFoldDB" id="A0A6G6J2R7"/>
<sequence length="275" mass="30822">MTNSKFRPAPRIAEQHEVCCRAGRGHKNYDEQMVELFAGGWYRTECPACQWEMLYNKPREDELRQAAEKVVAERQLSEDLIATGITPRFRSCTFDNFLTDGGDAGKTRALSICRGYAEKFAENYRQGRALMLLGEIGNGKTHLACAILQHIVREEQATGLIVTAEAIIQGVTDSFRQNASHTKSQLLQELAEVDLLVIDEVGMHTPRQGRDFAPGLLHEVIDRRYQLVLPTVLVSNQTRERLPEFIGPRAADRLRENGGLLAPFTWRSARVGGAA</sequence>
<evidence type="ECO:0000313" key="2">
    <source>
        <dbReference type="EMBL" id="QIE89473.1"/>
    </source>
</evidence>